<evidence type="ECO:0000256" key="2">
    <source>
        <dbReference type="ARBA" id="ARBA00022448"/>
    </source>
</evidence>
<dbReference type="PANTHER" id="PTHR30290">
    <property type="entry name" value="PERIPLASMIC BINDING COMPONENT OF ABC TRANSPORTER"/>
    <property type="match status" value="1"/>
</dbReference>
<dbReference type="InterPro" id="IPR039424">
    <property type="entry name" value="SBP_5"/>
</dbReference>
<dbReference type="RefSeq" id="WP_344951577.1">
    <property type="nucleotide sequence ID" value="NZ_BAABDC010000012.1"/>
</dbReference>
<dbReference type="EMBL" id="BAABDC010000012">
    <property type="protein sequence ID" value="GAA3721154.1"/>
    <property type="molecule type" value="Genomic_DNA"/>
</dbReference>
<proteinExistence type="inferred from homology"/>
<evidence type="ECO:0000256" key="3">
    <source>
        <dbReference type="ARBA" id="ARBA00022729"/>
    </source>
</evidence>
<protein>
    <submittedName>
        <fullName evidence="6">ABC transporter substrate-binding protein</fullName>
    </submittedName>
</protein>
<dbReference type="CDD" id="cd08509">
    <property type="entry name" value="PBP2_TmCBP_oligosaccharides_like"/>
    <property type="match status" value="1"/>
</dbReference>
<keyword evidence="7" id="KW-1185">Reference proteome</keyword>
<organism evidence="6 7">
    <name type="scientific">Terrabacter ginsenosidimutans</name>
    <dbReference type="NCBI Taxonomy" id="490575"/>
    <lineage>
        <taxon>Bacteria</taxon>
        <taxon>Bacillati</taxon>
        <taxon>Actinomycetota</taxon>
        <taxon>Actinomycetes</taxon>
        <taxon>Micrococcales</taxon>
        <taxon>Intrasporangiaceae</taxon>
        <taxon>Terrabacter</taxon>
    </lineage>
</organism>
<feature type="domain" description="Solute-binding protein family 5" evidence="5">
    <location>
        <begin position="89"/>
        <end position="444"/>
    </location>
</feature>
<dbReference type="PIRSF" id="PIRSF002741">
    <property type="entry name" value="MppA"/>
    <property type="match status" value="1"/>
</dbReference>
<keyword evidence="3 4" id="KW-0732">Signal</keyword>
<evidence type="ECO:0000313" key="7">
    <source>
        <dbReference type="Proteomes" id="UP001501468"/>
    </source>
</evidence>
<dbReference type="SUPFAM" id="SSF53850">
    <property type="entry name" value="Periplasmic binding protein-like II"/>
    <property type="match status" value="1"/>
</dbReference>
<evidence type="ECO:0000256" key="4">
    <source>
        <dbReference type="SAM" id="SignalP"/>
    </source>
</evidence>
<evidence type="ECO:0000313" key="6">
    <source>
        <dbReference type="EMBL" id="GAA3721154.1"/>
    </source>
</evidence>
<dbReference type="InterPro" id="IPR030678">
    <property type="entry name" value="Peptide/Ni-bd"/>
</dbReference>
<dbReference type="PROSITE" id="PS51257">
    <property type="entry name" value="PROKAR_LIPOPROTEIN"/>
    <property type="match status" value="1"/>
</dbReference>
<dbReference type="Gene3D" id="3.10.105.10">
    <property type="entry name" value="Dipeptide-binding Protein, Domain 3"/>
    <property type="match status" value="1"/>
</dbReference>
<feature type="signal peptide" evidence="4">
    <location>
        <begin position="1"/>
        <end position="29"/>
    </location>
</feature>
<accession>A0ABP7ESE7</accession>
<comment type="caution">
    <text evidence="6">The sequence shown here is derived from an EMBL/GenBank/DDBJ whole genome shotgun (WGS) entry which is preliminary data.</text>
</comment>
<dbReference type="Pfam" id="PF00496">
    <property type="entry name" value="SBP_bac_5"/>
    <property type="match status" value="1"/>
</dbReference>
<name>A0ABP7ESE7_9MICO</name>
<dbReference type="InterPro" id="IPR000914">
    <property type="entry name" value="SBP_5_dom"/>
</dbReference>
<evidence type="ECO:0000259" key="5">
    <source>
        <dbReference type="Pfam" id="PF00496"/>
    </source>
</evidence>
<keyword evidence="2" id="KW-0813">Transport</keyword>
<gene>
    <name evidence="6" type="ORF">GCM10022399_41940</name>
</gene>
<reference evidence="7" key="1">
    <citation type="journal article" date="2019" name="Int. J. Syst. Evol. Microbiol.">
        <title>The Global Catalogue of Microorganisms (GCM) 10K type strain sequencing project: providing services to taxonomists for standard genome sequencing and annotation.</title>
        <authorList>
            <consortium name="The Broad Institute Genomics Platform"/>
            <consortium name="The Broad Institute Genome Sequencing Center for Infectious Disease"/>
            <person name="Wu L."/>
            <person name="Ma J."/>
        </authorList>
    </citation>
    <scope>NUCLEOTIDE SEQUENCE [LARGE SCALE GENOMIC DNA]</scope>
    <source>
        <strain evidence="7">JCM 17125</strain>
    </source>
</reference>
<comment type="similarity">
    <text evidence="1">Belongs to the bacterial solute-binding protein 5 family.</text>
</comment>
<dbReference type="PANTHER" id="PTHR30290:SF9">
    <property type="entry name" value="OLIGOPEPTIDE-BINDING PROTEIN APPA"/>
    <property type="match status" value="1"/>
</dbReference>
<dbReference type="Gene3D" id="3.90.76.10">
    <property type="entry name" value="Dipeptide-binding Protein, Domain 1"/>
    <property type="match status" value="1"/>
</dbReference>
<evidence type="ECO:0000256" key="1">
    <source>
        <dbReference type="ARBA" id="ARBA00005695"/>
    </source>
</evidence>
<dbReference type="Proteomes" id="UP001501468">
    <property type="component" value="Unassembled WGS sequence"/>
</dbReference>
<dbReference type="Gene3D" id="3.40.190.10">
    <property type="entry name" value="Periplasmic binding protein-like II"/>
    <property type="match status" value="1"/>
</dbReference>
<feature type="chain" id="PRO_5046180755" evidence="4">
    <location>
        <begin position="30"/>
        <end position="559"/>
    </location>
</feature>
<sequence>MTRTRTKPTLIVTGLAAATLALTGCAGSAAQKDSKASADGMIAQLTFPSEADAAVGGLVNYNPNSPKPLTATWLYEPLIVRNSLTCEETPWLATKSTWEGGTKLTFDIRDGVKWSDGQAFTAKDVAFTFNLMKQYPAFDKAGVWNDTFGAPAKSVTAQGNQVVFEFTGNAAPKYDGIISTKMLPEHVYSKVGDPTKYVDKTPVSTGPYKVGSYNGRRLVLERRADYWQADKVKVQKIVLEGQYDAAQAALKLRAGQLDAYYGEVPNPKKTFVDADPKNNHFYYAPNGMTVLTGNDEKAPFSDVKFREAISYAMNKQDMSLKATYGVMKPASQTGLKLPSMASLVPAEYSGEDTVMPFDMAKANQLLDAAGYKKGADGKRTNPDGSPLAVNFSVQAGFIDYQAIADVVVKGLNDAGVSAKVTASAPDSVDGQKKTGDFQLMLEYLHGGCELAKNIGAKLSSTQIPTKTDIFPNVQRFKDPAVDAAVTKLASDTDKEAQKTDLAPLVETMMTKYPVTALIYAPARILYRTDKAVGWPSEENAYANPQDDKLLVLTHLTAPK</sequence>